<reference evidence="5" key="1">
    <citation type="submission" date="2018-05" db="EMBL/GenBank/DDBJ databases">
        <authorList>
            <person name="Lanie J.A."/>
            <person name="Ng W.-L."/>
            <person name="Kazmierczak K.M."/>
            <person name="Andrzejewski T.M."/>
            <person name="Davidsen T.M."/>
            <person name="Wayne K.J."/>
            <person name="Tettelin H."/>
            <person name="Glass J.I."/>
            <person name="Rusch D."/>
            <person name="Podicherti R."/>
            <person name="Tsui H.-C.T."/>
            <person name="Winkler M.E."/>
        </authorList>
    </citation>
    <scope>NUCLEOTIDE SEQUENCE</scope>
</reference>
<keyword evidence="3" id="KW-0418">Kinase</keyword>
<dbReference type="AlphaFoldDB" id="A0A381R6B8"/>
<dbReference type="PANTHER" id="PTHR23359">
    <property type="entry name" value="NUCLEOTIDE KINASE"/>
    <property type="match status" value="1"/>
</dbReference>
<dbReference type="PROSITE" id="PS00113">
    <property type="entry name" value="ADENYLATE_KINASE"/>
    <property type="match status" value="1"/>
</dbReference>
<dbReference type="HAMAP" id="MF_00235">
    <property type="entry name" value="Adenylate_kinase_Adk"/>
    <property type="match status" value="1"/>
</dbReference>
<dbReference type="Gene3D" id="3.40.50.300">
    <property type="entry name" value="P-loop containing nucleotide triphosphate hydrolases"/>
    <property type="match status" value="1"/>
</dbReference>
<dbReference type="Pfam" id="PF00406">
    <property type="entry name" value="ADK"/>
    <property type="match status" value="1"/>
</dbReference>
<name>A0A381R6B8_9ZZZZ</name>
<dbReference type="PRINTS" id="PR00094">
    <property type="entry name" value="ADENYLTKNASE"/>
</dbReference>
<dbReference type="Pfam" id="PF05191">
    <property type="entry name" value="ADK_lid"/>
    <property type="match status" value="1"/>
</dbReference>
<evidence type="ECO:0000256" key="2">
    <source>
        <dbReference type="ARBA" id="ARBA00022741"/>
    </source>
</evidence>
<dbReference type="InterPro" id="IPR000850">
    <property type="entry name" value="Adenylat/UMP-CMP_kin"/>
</dbReference>
<accession>A0A381R6B8</accession>
<evidence type="ECO:0000256" key="3">
    <source>
        <dbReference type="ARBA" id="ARBA00022777"/>
    </source>
</evidence>
<proteinExistence type="inferred from homology"/>
<sequence length="185" mass="20167">MREACRDGTDLGLEAQGFMDKGDLVPDLLILDLIRDHLSTMDSETSIVFDGFPRTIAQAEGLDGVLLDVTRGVNEVVVFEAPEDELIKRLSGRRSCTDCGAVFNLHFDPPTSEGECGRCAGPLVQRSDDQPDTVKNRLRVYESQTAPLIEHYSSHPASLKRVSAVQPVNDVQLAFRAALGIGLTV</sequence>
<protein>
    <recommendedName>
        <fullName evidence="4">Adenylate kinase active site lid domain-containing protein</fullName>
    </recommendedName>
</protein>
<dbReference type="InterPro" id="IPR033690">
    <property type="entry name" value="Adenylat_kinase_CS"/>
</dbReference>
<dbReference type="GO" id="GO:0004017">
    <property type="term" value="F:AMP kinase activity"/>
    <property type="evidence" value="ECO:0007669"/>
    <property type="project" value="InterPro"/>
</dbReference>
<keyword evidence="1" id="KW-0808">Transferase</keyword>
<evidence type="ECO:0000259" key="4">
    <source>
        <dbReference type="Pfam" id="PF05191"/>
    </source>
</evidence>
<feature type="domain" description="Adenylate kinase active site lid" evidence="4">
    <location>
        <begin position="93"/>
        <end position="128"/>
    </location>
</feature>
<organism evidence="5">
    <name type="scientific">marine metagenome</name>
    <dbReference type="NCBI Taxonomy" id="408172"/>
    <lineage>
        <taxon>unclassified sequences</taxon>
        <taxon>metagenomes</taxon>
        <taxon>ecological metagenomes</taxon>
    </lineage>
</organism>
<dbReference type="InterPro" id="IPR007862">
    <property type="entry name" value="Adenylate_kinase_lid-dom"/>
</dbReference>
<dbReference type="EMBL" id="UINC01001634">
    <property type="protein sequence ID" value="SUZ85407.1"/>
    <property type="molecule type" value="Genomic_DNA"/>
</dbReference>
<keyword evidence="2" id="KW-0547">Nucleotide-binding</keyword>
<dbReference type="SUPFAM" id="SSF52540">
    <property type="entry name" value="P-loop containing nucleoside triphosphate hydrolases"/>
    <property type="match status" value="1"/>
</dbReference>
<evidence type="ECO:0000256" key="1">
    <source>
        <dbReference type="ARBA" id="ARBA00022679"/>
    </source>
</evidence>
<evidence type="ECO:0000313" key="5">
    <source>
        <dbReference type="EMBL" id="SUZ85407.1"/>
    </source>
</evidence>
<dbReference type="GO" id="GO:0005524">
    <property type="term" value="F:ATP binding"/>
    <property type="evidence" value="ECO:0007669"/>
    <property type="project" value="InterPro"/>
</dbReference>
<dbReference type="CDD" id="cd01428">
    <property type="entry name" value="ADK"/>
    <property type="match status" value="1"/>
</dbReference>
<dbReference type="InterPro" id="IPR027417">
    <property type="entry name" value="P-loop_NTPase"/>
</dbReference>
<gene>
    <name evidence="5" type="ORF">METZ01_LOCUS38261</name>
</gene>